<sequence>MIKEIIQTALISAGIFFFVYIFLVQPHKIKGASMFPNLRDSELLLTEKVYYYIQKPKRGDVIVFQAPNSNNVDFIKRIIGQPRDTIKIENGIIYVNNQKLDEPYETQDTQGDLNVKIADNQYFVLGDNRSASSDSRSFGTIDRKSIKGKAWLIYWPIVKSNNFPGARFISGVDYGIPDSFEDY</sequence>
<dbReference type="EMBL" id="MFBJ01000072">
    <property type="protein sequence ID" value="OGD94910.1"/>
    <property type="molecule type" value="Genomic_DNA"/>
</dbReference>
<feature type="active site" evidence="5">
    <location>
        <position position="76"/>
    </location>
</feature>
<evidence type="ECO:0000259" key="7">
    <source>
        <dbReference type="Pfam" id="PF10502"/>
    </source>
</evidence>
<comment type="similarity">
    <text evidence="2 6">Belongs to the peptidase S26 family.</text>
</comment>
<keyword evidence="6" id="KW-0645">Protease</keyword>
<keyword evidence="6" id="KW-0812">Transmembrane</keyword>
<dbReference type="PROSITE" id="PS00761">
    <property type="entry name" value="SPASE_I_3"/>
    <property type="match status" value="1"/>
</dbReference>
<dbReference type="Proteomes" id="UP000176666">
    <property type="component" value="Unassembled WGS sequence"/>
</dbReference>
<reference evidence="8 9" key="1">
    <citation type="journal article" date="2016" name="Nat. Commun.">
        <title>Thousands of microbial genomes shed light on interconnected biogeochemical processes in an aquifer system.</title>
        <authorList>
            <person name="Anantharaman K."/>
            <person name="Brown C.T."/>
            <person name="Hug L.A."/>
            <person name="Sharon I."/>
            <person name="Castelle C.J."/>
            <person name="Probst A.J."/>
            <person name="Thomas B.C."/>
            <person name="Singh A."/>
            <person name="Wilkins M.J."/>
            <person name="Karaoz U."/>
            <person name="Brodie E.L."/>
            <person name="Williams K.H."/>
            <person name="Hubbard S.S."/>
            <person name="Banfield J.F."/>
        </authorList>
    </citation>
    <scope>NUCLEOTIDE SEQUENCE [LARGE SCALE GENOMIC DNA]</scope>
</reference>
<protein>
    <recommendedName>
        <fullName evidence="3 6">Signal peptidase I</fullName>
        <ecNumber evidence="3 6">3.4.21.89</ecNumber>
    </recommendedName>
</protein>
<evidence type="ECO:0000313" key="9">
    <source>
        <dbReference type="Proteomes" id="UP000176666"/>
    </source>
</evidence>
<comment type="catalytic activity">
    <reaction evidence="1 6">
        <text>Cleavage of hydrophobic, N-terminal signal or leader sequences from secreted and periplasmic proteins.</text>
        <dbReference type="EC" id="3.4.21.89"/>
    </reaction>
</comment>
<evidence type="ECO:0000313" key="8">
    <source>
        <dbReference type="EMBL" id="OGD94910.1"/>
    </source>
</evidence>
<keyword evidence="4 6" id="KW-0378">Hydrolase</keyword>
<keyword evidence="6" id="KW-0472">Membrane</keyword>
<dbReference type="InterPro" id="IPR036286">
    <property type="entry name" value="LexA/Signal_pep-like_sf"/>
</dbReference>
<feature type="transmembrane region" description="Helical" evidence="6">
    <location>
        <begin position="6"/>
        <end position="24"/>
    </location>
</feature>
<dbReference type="InterPro" id="IPR000223">
    <property type="entry name" value="Pept_S26A_signal_pept_1"/>
</dbReference>
<dbReference type="GO" id="GO:0009003">
    <property type="term" value="F:signal peptidase activity"/>
    <property type="evidence" value="ECO:0007669"/>
    <property type="project" value="UniProtKB-EC"/>
</dbReference>
<dbReference type="GO" id="GO:0016020">
    <property type="term" value="C:membrane"/>
    <property type="evidence" value="ECO:0007669"/>
    <property type="project" value="UniProtKB-SubCell"/>
</dbReference>
<evidence type="ECO:0000256" key="3">
    <source>
        <dbReference type="ARBA" id="ARBA00013208"/>
    </source>
</evidence>
<feature type="active site" evidence="5">
    <location>
        <position position="33"/>
    </location>
</feature>
<dbReference type="NCBIfam" id="TIGR02227">
    <property type="entry name" value="sigpep_I_bact"/>
    <property type="match status" value="1"/>
</dbReference>
<comment type="subcellular location">
    <subcellularLocation>
        <location evidence="6">Membrane</location>
        <topology evidence="6">Single-pass type II membrane protein</topology>
    </subcellularLocation>
</comment>
<comment type="caution">
    <text evidence="8">The sequence shown here is derived from an EMBL/GenBank/DDBJ whole genome shotgun (WGS) entry which is preliminary data.</text>
</comment>
<dbReference type="PANTHER" id="PTHR43390:SF1">
    <property type="entry name" value="CHLOROPLAST PROCESSING PEPTIDASE"/>
    <property type="match status" value="1"/>
</dbReference>
<evidence type="ECO:0000256" key="2">
    <source>
        <dbReference type="ARBA" id="ARBA00009370"/>
    </source>
</evidence>
<keyword evidence="6" id="KW-1133">Transmembrane helix</keyword>
<dbReference type="Pfam" id="PF10502">
    <property type="entry name" value="Peptidase_S26"/>
    <property type="match status" value="1"/>
</dbReference>
<feature type="domain" description="Peptidase S26" evidence="7">
    <location>
        <begin position="3"/>
        <end position="155"/>
    </location>
</feature>
<name>A0A1F5GSQ7_9BACT</name>
<gene>
    <name evidence="8" type="ORF">A3F02_03790</name>
</gene>
<evidence type="ECO:0000256" key="6">
    <source>
        <dbReference type="RuleBase" id="RU362042"/>
    </source>
</evidence>
<dbReference type="AlphaFoldDB" id="A0A1F5GSQ7"/>
<dbReference type="SUPFAM" id="SSF51306">
    <property type="entry name" value="LexA/Signal peptidase"/>
    <property type="match status" value="1"/>
</dbReference>
<evidence type="ECO:0000256" key="5">
    <source>
        <dbReference type="PIRSR" id="PIRSR600223-1"/>
    </source>
</evidence>
<dbReference type="PANTHER" id="PTHR43390">
    <property type="entry name" value="SIGNAL PEPTIDASE I"/>
    <property type="match status" value="1"/>
</dbReference>
<evidence type="ECO:0000256" key="4">
    <source>
        <dbReference type="ARBA" id="ARBA00022801"/>
    </source>
</evidence>
<dbReference type="PRINTS" id="PR00727">
    <property type="entry name" value="LEADERPTASE"/>
</dbReference>
<accession>A0A1F5GSQ7</accession>
<dbReference type="GO" id="GO:0006465">
    <property type="term" value="P:signal peptide processing"/>
    <property type="evidence" value="ECO:0007669"/>
    <property type="project" value="InterPro"/>
</dbReference>
<organism evidence="8 9">
    <name type="scientific">Candidatus Curtissbacteria bacterium RIFCSPHIGHO2_12_FULL_38_9b</name>
    <dbReference type="NCBI Taxonomy" id="1797720"/>
    <lineage>
        <taxon>Bacteria</taxon>
        <taxon>Candidatus Curtissiibacteriota</taxon>
    </lineage>
</organism>
<dbReference type="GO" id="GO:0004252">
    <property type="term" value="F:serine-type endopeptidase activity"/>
    <property type="evidence" value="ECO:0007669"/>
    <property type="project" value="InterPro"/>
</dbReference>
<dbReference type="Gene3D" id="2.10.109.10">
    <property type="entry name" value="Umud Fragment, subunit A"/>
    <property type="match status" value="1"/>
</dbReference>
<dbReference type="EC" id="3.4.21.89" evidence="3 6"/>
<dbReference type="CDD" id="cd06530">
    <property type="entry name" value="S26_SPase_I"/>
    <property type="match status" value="1"/>
</dbReference>
<evidence type="ECO:0000256" key="1">
    <source>
        <dbReference type="ARBA" id="ARBA00000677"/>
    </source>
</evidence>
<dbReference type="InterPro" id="IPR019533">
    <property type="entry name" value="Peptidase_S26"/>
</dbReference>
<proteinExistence type="inferred from homology"/>
<dbReference type="InterPro" id="IPR019758">
    <property type="entry name" value="Pept_S26A_signal_pept_1_CS"/>
</dbReference>